<comment type="cofactor">
    <cofactor evidence="4">
        <name>Mg(2+)</name>
        <dbReference type="ChEBI" id="CHEBI:18420"/>
    </cofactor>
</comment>
<keyword evidence="4" id="KW-0460">Magnesium</keyword>
<comment type="catalytic activity">
    <reaction evidence="4">
        <text>alpha,alpha-trehalose 6-phosphate + H2O = alpha,alpha-trehalose + phosphate</text>
        <dbReference type="Rhea" id="RHEA:23420"/>
        <dbReference type="ChEBI" id="CHEBI:15377"/>
        <dbReference type="ChEBI" id="CHEBI:16551"/>
        <dbReference type="ChEBI" id="CHEBI:43474"/>
        <dbReference type="ChEBI" id="CHEBI:58429"/>
        <dbReference type="EC" id="3.1.3.12"/>
    </reaction>
</comment>
<comment type="pathway">
    <text evidence="1 4">Glycan biosynthesis; trehalose biosynthesis.</text>
</comment>
<dbReference type="PANTHER" id="PTHR43768:SF3">
    <property type="entry name" value="TREHALOSE 6-PHOSPHATE PHOSPHATASE"/>
    <property type="match status" value="1"/>
</dbReference>
<evidence type="ECO:0000256" key="1">
    <source>
        <dbReference type="ARBA" id="ARBA00005199"/>
    </source>
</evidence>
<dbReference type="Gene3D" id="3.30.70.1020">
    <property type="entry name" value="Trehalose-6-phosphate phosphatase related protein, domain 2"/>
    <property type="match status" value="1"/>
</dbReference>
<dbReference type="EMBL" id="JAAEDI010000014">
    <property type="protein sequence ID" value="MBR0650785.1"/>
    <property type="molecule type" value="Genomic_DNA"/>
</dbReference>
<dbReference type="InterPro" id="IPR003337">
    <property type="entry name" value="Trehalose_PPase"/>
</dbReference>
<dbReference type="SUPFAM" id="SSF56784">
    <property type="entry name" value="HAD-like"/>
    <property type="match status" value="1"/>
</dbReference>
<keyword evidence="3 4" id="KW-0378">Hydrolase</keyword>
<gene>
    <name evidence="5" type="primary">otsB</name>
    <name evidence="5" type="ORF">GXW78_14005</name>
</gene>
<dbReference type="Gene3D" id="3.40.50.1000">
    <property type="entry name" value="HAD superfamily/HAD-like"/>
    <property type="match status" value="1"/>
</dbReference>
<dbReference type="Pfam" id="PF02358">
    <property type="entry name" value="Trehalose_PPase"/>
    <property type="match status" value="1"/>
</dbReference>
<dbReference type="NCBIfam" id="TIGR01484">
    <property type="entry name" value="HAD-SF-IIB"/>
    <property type="match status" value="1"/>
</dbReference>
<evidence type="ECO:0000256" key="2">
    <source>
        <dbReference type="ARBA" id="ARBA00008770"/>
    </source>
</evidence>
<protein>
    <recommendedName>
        <fullName evidence="4">Trehalose 6-phosphate phosphatase</fullName>
        <ecNumber evidence="4">3.1.3.12</ecNumber>
    </recommendedName>
</protein>
<reference evidence="6" key="1">
    <citation type="journal article" date="2021" name="Syst. Appl. Microbiol.">
        <title>Roseomonas hellenica sp. nov., isolated from roots of wild-growing Alkanna tinctoria.</title>
        <authorList>
            <person name="Rat A."/>
            <person name="Naranjo H.D."/>
            <person name="Lebbe L."/>
            <person name="Cnockaert M."/>
            <person name="Krigas N."/>
            <person name="Grigoriadou K."/>
            <person name="Maloupa E."/>
            <person name="Willems A."/>
        </authorList>
    </citation>
    <scope>NUCLEOTIDE SEQUENCE [LARGE SCALE GENOMIC DNA]</scope>
    <source>
        <strain evidence="6">LMG 31159</strain>
    </source>
</reference>
<dbReference type="InterPro" id="IPR036412">
    <property type="entry name" value="HAD-like_sf"/>
</dbReference>
<evidence type="ECO:0000313" key="6">
    <source>
        <dbReference type="Proteomes" id="UP000698752"/>
    </source>
</evidence>
<keyword evidence="6" id="KW-1185">Reference proteome</keyword>
<accession>A0ABS5EID0</accession>
<evidence type="ECO:0000256" key="3">
    <source>
        <dbReference type="ARBA" id="ARBA00022801"/>
    </source>
</evidence>
<dbReference type="RefSeq" id="WP_211869455.1">
    <property type="nucleotide sequence ID" value="NZ_JAAEDI010000014.1"/>
</dbReference>
<evidence type="ECO:0000256" key="4">
    <source>
        <dbReference type="RuleBase" id="RU361117"/>
    </source>
</evidence>
<dbReference type="PANTHER" id="PTHR43768">
    <property type="entry name" value="TREHALOSE 6-PHOSPHATE PHOSPHATASE"/>
    <property type="match status" value="1"/>
</dbReference>
<name>A0ABS5EID0_9PROT</name>
<dbReference type="EC" id="3.1.3.12" evidence="4"/>
<evidence type="ECO:0000313" key="5">
    <source>
        <dbReference type="EMBL" id="MBR0650785.1"/>
    </source>
</evidence>
<organism evidence="5 6">
    <name type="scientific">Neoroseomonas terrae</name>
    <dbReference type="NCBI Taxonomy" id="424799"/>
    <lineage>
        <taxon>Bacteria</taxon>
        <taxon>Pseudomonadati</taxon>
        <taxon>Pseudomonadota</taxon>
        <taxon>Alphaproteobacteria</taxon>
        <taxon>Acetobacterales</taxon>
        <taxon>Acetobacteraceae</taxon>
        <taxon>Neoroseomonas</taxon>
    </lineage>
</organism>
<dbReference type="NCBIfam" id="TIGR00685">
    <property type="entry name" value="T6PP"/>
    <property type="match status" value="1"/>
</dbReference>
<comment type="caution">
    <text evidence="5">The sequence shown here is derived from an EMBL/GenBank/DDBJ whole genome shotgun (WGS) entry which is preliminary data.</text>
</comment>
<comment type="function">
    <text evidence="4">Removes the phosphate from trehalose 6-phosphate to produce free trehalose.</text>
</comment>
<dbReference type="GO" id="GO:0004805">
    <property type="term" value="F:trehalose-phosphatase activity"/>
    <property type="evidence" value="ECO:0007669"/>
    <property type="project" value="UniProtKB-EC"/>
</dbReference>
<keyword evidence="4" id="KW-0479">Metal-binding</keyword>
<proteinExistence type="inferred from homology"/>
<sequence>MTRLGVPEIEADWALFLDLDGTLLDIAPRPDAVRVPDRLPGDLAGLSQCLGGALAVVSGRDCSTIDHLLAPFAPPGGFGHGAELRSADGILLPDSMPVPPAAWAESLAALVASRPGLLLERKPHGLAVHFRAVPDEGTRVHESMQRLAATRPADFAVLPAHMAFEIRPRAATKARAVETLMAAPPFTGRRPVFVGDDVTDEDGMEAARRFGGLGLHVGRDFTGGPAQVRNWIARAVAHLSPDIAHAQS</sequence>
<dbReference type="InterPro" id="IPR023214">
    <property type="entry name" value="HAD_sf"/>
</dbReference>
<dbReference type="InterPro" id="IPR006379">
    <property type="entry name" value="HAD-SF_hydro_IIB"/>
</dbReference>
<dbReference type="Proteomes" id="UP000698752">
    <property type="component" value="Unassembled WGS sequence"/>
</dbReference>
<comment type="similarity">
    <text evidence="2 4">Belongs to the trehalose phosphatase family.</text>
</comment>
<dbReference type="InterPro" id="IPR044651">
    <property type="entry name" value="OTSB-like"/>
</dbReference>